<dbReference type="AlphaFoldDB" id="A0A434ADQ0"/>
<keyword evidence="3" id="KW-0732">Signal</keyword>
<dbReference type="Gene3D" id="1.25.40.390">
    <property type="match status" value="1"/>
</dbReference>
<evidence type="ECO:0000256" key="3">
    <source>
        <dbReference type="ARBA" id="ARBA00022729"/>
    </source>
</evidence>
<keyword evidence="9" id="KW-1185">Reference proteome</keyword>
<keyword evidence="4" id="KW-0472">Membrane</keyword>
<evidence type="ECO:0000313" key="9">
    <source>
        <dbReference type="Proteomes" id="UP000288102"/>
    </source>
</evidence>
<evidence type="ECO:0000259" key="6">
    <source>
        <dbReference type="Pfam" id="PF07980"/>
    </source>
</evidence>
<name>A0A434ADQ0_9FLAO</name>
<dbReference type="EMBL" id="QWDM01000001">
    <property type="protein sequence ID" value="RUT72473.1"/>
    <property type="molecule type" value="Genomic_DNA"/>
</dbReference>
<feature type="domain" description="RagB/SusD" evidence="6">
    <location>
        <begin position="316"/>
        <end position="599"/>
    </location>
</feature>
<dbReference type="InterPro" id="IPR012944">
    <property type="entry name" value="SusD_RagB_dom"/>
</dbReference>
<dbReference type="Pfam" id="PF07980">
    <property type="entry name" value="SusD_RagB"/>
    <property type="match status" value="1"/>
</dbReference>
<evidence type="ECO:0000259" key="7">
    <source>
        <dbReference type="Pfam" id="PF14322"/>
    </source>
</evidence>
<sequence length="599" mass="68152">MKKLILIFAGLIFFSCNDDFLDQVPDDRLTFDETFSQRSTVEKYLANIYSRVPSELDQRETNSHSGPWLGASDEAEYWLSNHFGNFMDIGDWNAASGETSDQWSNFYGGIRDCSTLIQNIGKCKDCSDARTSQYIAEARVLRAYWYYNLIRIYGPVILMGETPVPVDADLVALNLHRNTMQECVDYIISELNTGAEALKPVSFVGDNAGRMSRPFALAIKEKTLLLNASPLFNGNTDYATFTDETGKQFITQSTDVNKWKLAAAASKAFIDEYVPATYDLFKEYNTDGSYNPYLSTRDVMLKDWNKEMIYARPRGGISYHYDVTPKHVGYPDDVHGAGGLAVTQEMVDAYFTSNGRSIDDPASGYQSTGFSNFQAPFDVQQRSTYNQWVNREPRFYVGVTYNESLWLNRQFGNIITGLWYSGNSGRGVGSGNDYAPTGYVVRKTMITGNKNNTNRSIPMLRLAEIYLDYVEALNESDPANPDILIYLNKIRERAGVPQYGDAGLAVPGGQAQMRDAIHKERRVELAFENVRYFDVRRWKEAITKFAGDFHGMDINATDEANFYKRVVFEQRIFNQRHYLWPIPQRELNTNTRLIQNPGW</sequence>
<protein>
    <submittedName>
        <fullName evidence="8">RagB/SusD family nutrient uptake outer membrane protein</fullName>
    </submittedName>
</protein>
<dbReference type="RefSeq" id="WP_127336777.1">
    <property type="nucleotide sequence ID" value="NZ_QWDM01000001.1"/>
</dbReference>
<proteinExistence type="inferred from homology"/>
<evidence type="ECO:0000256" key="5">
    <source>
        <dbReference type="ARBA" id="ARBA00023237"/>
    </source>
</evidence>
<dbReference type="InterPro" id="IPR033985">
    <property type="entry name" value="SusD-like_N"/>
</dbReference>
<evidence type="ECO:0000313" key="8">
    <source>
        <dbReference type="EMBL" id="RUT72473.1"/>
    </source>
</evidence>
<evidence type="ECO:0000256" key="1">
    <source>
        <dbReference type="ARBA" id="ARBA00004442"/>
    </source>
</evidence>
<evidence type="ECO:0000256" key="2">
    <source>
        <dbReference type="ARBA" id="ARBA00006275"/>
    </source>
</evidence>
<comment type="subcellular location">
    <subcellularLocation>
        <location evidence="1">Cell outer membrane</location>
    </subcellularLocation>
</comment>
<dbReference type="InterPro" id="IPR011990">
    <property type="entry name" value="TPR-like_helical_dom_sf"/>
</dbReference>
<dbReference type="Pfam" id="PF14322">
    <property type="entry name" value="SusD-like_3"/>
    <property type="match status" value="1"/>
</dbReference>
<dbReference type="PROSITE" id="PS51257">
    <property type="entry name" value="PROKAR_LIPOPROTEIN"/>
    <property type="match status" value="1"/>
</dbReference>
<dbReference type="SUPFAM" id="SSF48452">
    <property type="entry name" value="TPR-like"/>
    <property type="match status" value="1"/>
</dbReference>
<dbReference type="OrthoDB" id="5694214at2"/>
<dbReference type="GO" id="GO:0009279">
    <property type="term" value="C:cell outer membrane"/>
    <property type="evidence" value="ECO:0007669"/>
    <property type="project" value="UniProtKB-SubCell"/>
</dbReference>
<dbReference type="Proteomes" id="UP000288102">
    <property type="component" value="Unassembled WGS sequence"/>
</dbReference>
<reference evidence="9" key="1">
    <citation type="journal article" date="2019" name="Syst. Appl. Microbiol.">
        <title>Flavobacterium circumlabens sp. nov. and Flavobacterium cupreum sp. nov., two psychrotrophic species isolated from Antarctic environmental samples.</title>
        <authorList>
            <person name="Kralova S."/>
            <person name="Busse H.-J."/>
            <person name="Svec P."/>
            <person name="Maslanova I."/>
            <person name="Stankova E."/>
            <person name="Bartak M."/>
            <person name="Sedlacek I."/>
        </authorList>
    </citation>
    <scope>NUCLEOTIDE SEQUENCE [LARGE SCALE GENOMIC DNA]</scope>
    <source>
        <strain evidence="9">CCM 8825</strain>
    </source>
</reference>
<accession>A0A434ADQ0</accession>
<organism evidence="8 9">
    <name type="scientific">Flavobacterium cupreum</name>
    <dbReference type="NCBI Taxonomy" id="2133766"/>
    <lineage>
        <taxon>Bacteria</taxon>
        <taxon>Pseudomonadati</taxon>
        <taxon>Bacteroidota</taxon>
        <taxon>Flavobacteriia</taxon>
        <taxon>Flavobacteriales</taxon>
        <taxon>Flavobacteriaceae</taxon>
        <taxon>Flavobacterium</taxon>
    </lineage>
</organism>
<feature type="domain" description="SusD-like N-terminal" evidence="7">
    <location>
        <begin position="19"/>
        <end position="199"/>
    </location>
</feature>
<keyword evidence="5" id="KW-0998">Cell outer membrane</keyword>
<gene>
    <name evidence="8" type="ORF">D0817_02380</name>
</gene>
<comment type="similarity">
    <text evidence="2">Belongs to the SusD family.</text>
</comment>
<evidence type="ECO:0000256" key="4">
    <source>
        <dbReference type="ARBA" id="ARBA00023136"/>
    </source>
</evidence>
<comment type="caution">
    <text evidence="8">The sequence shown here is derived from an EMBL/GenBank/DDBJ whole genome shotgun (WGS) entry which is preliminary data.</text>
</comment>